<dbReference type="AlphaFoldDB" id="A0A8X6JCB8"/>
<feature type="signal peptide" evidence="3">
    <location>
        <begin position="1"/>
        <end position="25"/>
    </location>
</feature>
<dbReference type="GO" id="GO:0005737">
    <property type="term" value="C:cytoplasm"/>
    <property type="evidence" value="ECO:0007669"/>
    <property type="project" value="TreeGrafter"/>
</dbReference>
<dbReference type="Proteomes" id="UP000886998">
    <property type="component" value="Unassembled WGS sequence"/>
</dbReference>
<reference evidence="4" key="1">
    <citation type="submission" date="2020-08" db="EMBL/GenBank/DDBJ databases">
        <title>Multicomponent nature underlies the extraordinary mechanical properties of spider dragline silk.</title>
        <authorList>
            <person name="Kono N."/>
            <person name="Nakamura H."/>
            <person name="Mori M."/>
            <person name="Yoshida Y."/>
            <person name="Ohtoshi R."/>
            <person name="Malay A.D."/>
            <person name="Moran D.A.P."/>
            <person name="Tomita M."/>
            <person name="Numata K."/>
            <person name="Arakawa K."/>
        </authorList>
    </citation>
    <scope>NUCLEOTIDE SEQUENCE</scope>
</reference>
<dbReference type="InterPro" id="IPR001680">
    <property type="entry name" value="WD40_rpt"/>
</dbReference>
<dbReference type="Gene3D" id="2.130.10.10">
    <property type="entry name" value="YVTN repeat-like/Quinoprotein amine dehydrogenase"/>
    <property type="match status" value="1"/>
</dbReference>
<comment type="caution">
    <text evidence="4">The sequence shown here is derived from an EMBL/GenBank/DDBJ whole genome shotgun (WGS) entry which is preliminary data.</text>
</comment>
<accession>A0A8X6JCB8</accession>
<dbReference type="SUPFAM" id="SSF50978">
    <property type="entry name" value="WD40 repeat-like"/>
    <property type="match status" value="1"/>
</dbReference>
<dbReference type="Pfam" id="PF00400">
    <property type="entry name" value="WD40"/>
    <property type="match status" value="1"/>
</dbReference>
<keyword evidence="3" id="KW-0732">Signal</keyword>
<evidence type="ECO:0000313" key="4">
    <source>
        <dbReference type="EMBL" id="GFS57923.1"/>
    </source>
</evidence>
<organism evidence="4 5">
    <name type="scientific">Trichonephila inaurata madagascariensis</name>
    <dbReference type="NCBI Taxonomy" id="2747483"/>
    <lineage>
        <taxon>Eukaryota</taxon>
        <taxon>Metazoa</taxon>
        <taxon>Ecdysozoa</taxon>
        <taxon>Arthropoda</taxon>
        <taxon>Chelicerata</taxon>
        <taxon>Arachnida</taxon>
        <taxon>Araneae</taxon>
        <taxon>Araneomorphae</taxon>
        <taxon>Entelegynae</taxon>
        <taxon>Araneoidea</taxon>
        <taxon>Nephilidae</taxon>
        <taxon>Trichonephila</taxon>
        <taxon>Trichonephila inaurata</taxon>
    </lineage>
</organism>
<dbReference type="InterPro" id="IPR015943">
    <property type="entry name" value="WD40/YVTN_repeat-like_dom_sf"/>
</dbReference>
<dbReference type="InterPro" id="IPR036322">
    <property type="entry name" value="WD40_repeat_dom_sf"/>
</dbReference>
<dbReference type="GO" id="GO:0045717">
    <property type="term" value="P:negative regulation of fatty acid biosynthetic process"/>
    <property type="evidence" value="ECO:0007669"/>
    <property type="project" value="TreeGrafter"/>
</dbReference>
<dbReference type="GO" id="GO:0080008">
    <property type="term" value="C:Cul4-RING E3 ubiquitin ligase complex"/>
    <property type="evidence" value="ECO:0007669"/>
    <property type="project" value="TreeGrafter"/>
</dbReference>
<dbReference type="PANTHER" id="PTHR15574:SF40">
    <property type="entry name" value="WD AND TETRATRICOPEPTIDE REPEATS PROTEIN 1"/>
    <property type="match status" value="1"/>
</dbReference>
<sequence length="338" mass="37854">MIRDLVYMCIHLLFIFFCSSLLASGSDDLYIILWDPFLHKKLQSIQSGHHGNLFSVKFLPNTDDRNIVSGAADFRIRVHDVVTKDTTMSCSCHGGRVKRLAVAPNVPFMFWSAAEDGIVMQYDLRVPHQCSNICNNVLINLVYHLGRNAEAKCIAINPIRPELLAVGANDPYVRLYDRRMIKPTIAKYPREQSSGTPWENLSYLGDPVEPGEDNLPPGCVSYFVAGHLPLKQDDFKKRYRTLTSTYVAFSPDGNELLANLGGEQIYLFNVLSKRKQLSFDMKEFSQSKDSSSSSSGGYYSDSSISAKRGSTNGISNVINISCSHHEVSSYARPAIHKW</sequence>
<evidence type="ECO:0000256" key="1">
    <source>
        <dbReference type="ARBA" id="ARBA00022574"/>
    </source>
</evidence>
<dbReference type="InterPro" id="IPR045151">
    <property type="entry name" value="DCAF8"/>
</dbReference>
<dbReference type="PANTHER" id="PTHR15574">
    <property type="entry name" value="WD REPEAT DOMAIN-CONTAINING FAMILY"/>
    <property type="match status" value="1"/>
</dbReference>
<keyword evidence="1" id="KW-0853">WD repeat</keyword>
<keyword evidence="5" id="KW-1185">Reference proteome</keyword>
<keyword evidence="2" id="KW-0677">Repeat</keyword>
<protein>
    <submittedName>
        <fullName evidence="4">WD and tetratricopeptide repeats protein 1</fullName>
    </submittedName>
</protein>
<proteinExistence type="predicted"/>
<gene>
    <name evidence="4" type="primary">WDTC1</name>
    <name evidence="4" type="ORF">TNIN_373861</name>
</gene>
<dbReference type="SMART" id="SM00320">
    <property type="entry name" value="WD40"/>
    <property type="match status" value="5"/>
</dbReference>
<name>A0A8X6JCB8_9ARAC</name>
<feature type="chain" id="PRO_5036465357" evidence="3">
    <location>
        <begin position="26"/>
        <end position="338"/>
    </location>
</feature>
<evidence type="ECO:0000256" key="2">
    <source>
        <dbReference type="ARBA" id="ARBA00022737"/>
    </source>
</evidence>
<dbReference type="EMBL" id="BMAV01027296">
    <property type="protein sequence ID" value="GFS57923.1"/>
    <property type="molecule type" value="Genomic_DNA"/>
</dbReference>
<evidence type="ECO:0000256" key="3">
    <source>
        <dbReference type="SAM" id="SignalP"/>
    </source>
</evidence>
<dbReference type="OrthoDB" id="4869960at2759"/>
<evidence type="ECO:0000313" key="5">
    <source>
        <dbReference type="Proteomes" id="UP000886998"/>
    </source>
</evidence>